<organism evidence="6 7">
    <name type="scientific">Candidatus Nealsonbacteria bacterium CG10_big_fil_rev_8_21_14_0_10_37_25</name>
    <dbReference type="NCBI Taxonomy" id="1974711"/>
    <lineage>
        <taxon>Bacteria</taxon>
        <taxon>Candidatus Nealsoniibacteriota</taxon>
    </lineage>
</organism>
<protein>
    <recommendedName>
        <fullName evidence="2">Elongation factor Ts</fullName>
    </recommendedName>
</protein>
<evidence type="ECO:0000256" key="2">
    <source>
        <dbReference type="ARBA" id="ARBA00016956"/>
    </source>
</evidence>
<dbReference type="FunFam" id="1.10.8.10:FF:000001">
    <property type="entry name" value="Elongation factor Ts"/>
    <property type="match status" value="1"/>
</dbReference>
<name>A0A2H0TJ61_9BACT</name>
<dbReference type="InterPro" id="IPR014039">
    <property type="entry name" value="Transl_elong_EFTs/EF1B_dimer"/>
</dbReference>
<comment type="similarity">
    <text evidence="1">Belongs to the EF-Ts family.</text>
</comment>
<dbReference type="EMBL" id="PFCK01000053">
    <property type="protein sequence ID" value="PIR71571.1"/>
    <property type="molecule type" value="Genomic_DNA"/>
</dbReference>
<evidence type="ECO:0000256" key="4">
    <source>
        <dbReference type="ARBA" id="ARBA00022917"/>
    </source>
</evidence>
<accession>A0A2H0TJ61</accession>
<dbReference type="PROSITE" id="PS01127">
    <property type="entry name" value="EF_TS_2"/>
    <property type="match status" value="1"/>
</dbReference>
<dbReference type="InterPro" id="IPR009060">
    <property type="entry name" value="UBA-like_sf"/>
</dbReference>
<dbReference type="InterPro" id="IPR036402">
    <property type="entry name" value="EF-Ts_dimer_sf"/>
</dbReference>
<evidence type="ECO:0000313" key="7">
    <source>
        <dbReference type="Proteomes" id="UP000228909"/>
    </source>
</evidence>
<dbReference type="PANTHER" id="PTHR11741:SF0">
    <property type="entry name" value="ELONGATION FACTOR TS, MITOCHONDRIAL"/>
    <property type="match status" value="1"/>
</dbReference>
<evidence type="ECO:0000313" key="6">
    <source>
        <dbReference type="EMBL" id="PIR71571.1"/>
    </source>
</evidence>
<proteinExistence type="inferred from homology"/>
<sequence>IKQLREETEVSISECKKALTEAKGDFQKAKEILKKWGKDFAKKKLQRKTKQGIIESYIHSNKRVGVILELGCETDFVAKNPDFQKLAHELALQ</sequence>
<dbReference type="Proteomes" id="UP000228909">
    <property type="component" value="Unassembled WGS sequence"/>
</dbReference>
<gene>
    <name evidence="6" type="primary">tsf</name>
    <name evidence="6" type="ORF">COU43_01895</name>
</gene>
<feature type="non-terminal residue" evidence="6">
    <location>
        <position position="93"/>
    </location>
</feature>
<dbReference type="InterPro" id="IPR018101">
    <property type="entry name" value="Transl_elong_Ts_CS"/>
</dbReference>
<dbReference type="Gene3D" id="1.10.8.10">
    <property type="entry name" value="DNA helicase RuvA subunit, C-terminal domain"/>
    <property type="match status" value="1"/>
</dbReference>
<dbReference type="PANTHER" id="PTHR11741">
    <property type="entry name" value="ELONGATION FACTOR TS"/>
    <property type="match status" value="1"/>
</dbReference>
<dbReference type="Pfam" id="PF00889">
    <property type="entry name" value="EF_TS"/>
    <property type="match status" value="1"/>
</dbReference>
<feature type="domain" description="Translation elongation factor EFTs/EF1B dimerisation" evidence="5">
    <location>
        <begin position="65"/>
        <end position="91"/>
    </location>
</feature>
<dbReference type="SUPFAM" id="SSF54713">
    <property type="entry name" value="Elongation factor Ts (EF-Ts), dimerisation domain"/>
    <property type="match status" value="1"/>
</dbReference>
<keyword evidence="3 6" id="KW-0251">Elongation factor</keyword>
<dbReference type="HAMAP" id="MF_00050">
    <property type="entry name" value="EF_Ts"/>
    <property type="match status" value="1"/>
</dbReference>
<dbReference type="CDD" id="cd14275">
    <property type="entry name" value="UBA_EF-Ts"/>
    <property type="match status" value="1"/>
</dbReference>
<dbReference type="InterPro" id="IPR001816">
    <property type="entry name" value="Transl_elong_EFTs/EF1B"/>
</dbReference>
<evidence type="ECO:0000259" key="5">
    <source>
        <dbReference type="Pfam" id="PF00889"/>
    </source>
</evidence>
<dbReference type="AlphaFoldDB" id="A0A2H0TJ61"/>
<dbReference type="Gene3D" id="3.30.479.20">
    <property type="entry name" value="Elongation factor Ts, dimerisation domain"/>
    <property type="match status" value="1"/>
</dbReference>
<feature type="non-terminal residue" evidence="6">
    <location>
        <position position="1"/>
    </location>
</feature>
<comment type="caution">
    <text evidence="6">The sequence shown here is derived from an EMBL/GenBank/DDBJ whole genome shotgun (WGS) entry which is preliminary data.</text>
</comment>
<reference evidence="7" key="1">
    <citation type="submission" date="2017-09" db="EMBL/GenBank/DDBJ databases">
        <title>Depth-based differentiation of microbial function through sediment-hosted aquifers and enrichment of novel symbionts in the deep terrestrial subsurface.</title>
        <authorList>
            <person name="Probst A.J."/>
            <person name="Ladd B."/>
            <person name="Jarett J.K."/>
            <person name="Geller-Mcgrath D.E."/>
            <person name="Sieber C.M.K."/>
            <person name="Emerson J.B."/>
            <person name="Anantharaman K."/>
            <person name="Thomas B.C."/>
            <person name="Malmstrom R."/>
            <person name="Stieglmeier M."/>
            <person name="Klingl A."/>
            <person name="Woyke T."/>
            <person name="Ryan C.M."/>
            <person name="Banfield J.F."/>
        </authorList>
    </citation>
    <scope>NUCLEOTIDE SEQUENCE [LARGE SCALE GENOMIC DNA]</scope>
</reference>
<evidence type="ECO:0000256" key="3">
    <source>
        <dbReference type="ARBA" id="ARBA00022768"/>
    </source>
</evidence>
<dbReference type="GO" id="GO:0003746">
    <property type="term" value="F:translation elongation factor activity"/>
    <property type="evidence" value="ECO:0007669"/>
    <property type="project" value="UniProtKB-KW"/>
</dbReference>
<keyword evidence="4" id="KW-0648">Protein biosynthesis</keyword>
<evidence type="ECO:0000256" key="1">
    <source>
        <dbReference type="ARBA" id="ARBA00005532"/>
    </source>
</evidence>
<dbReference type="SUPFAM" id="SSF46934">
    <property type="entry name" value="UBA-like"/>
    <property type="match status" value="1"/>
</dbReference>